<keyword evidence="1" id="KW-0472">Membrane</keyword>
<protein>
    <recommendedName>
        <fullName evidence="4">Glycosyltransferase RgtA/B/C/D-like domain-containing protein</fullName>
    </recommendedName>
</protein>
<feature type="transmembrane region" description="Helical" evidence="1">
    <location>
        <begin position="248"/>
        <end position="266"/>
    </location>
</feature>
<sequence length="531" mass="62420">MKYKNWPKNLLIHSFFWPVVLIVIILPDLRRISYTPGDSFYPLIHKIHEDYYGYLSYIKQGRSQNYIINQYTTADLPPSYLHNYYLFLGRLGKIFSLSDIYMYRIGLYFPLLLYCLYSYCLVSFLIPSKYKWPALFIIFFASPFPDKMVTILGRDFNFKAEWWTGLDAYSRLTMKPHHFMSTSLMLASTFYFLKYLKGRNLRDLIYTGFLMLPAMIFFAMPAFILFCALSAVLGFYLVTRKPKIRESLVIIIIFLSSIASLIFVNWEAKKINLVTWESVRLNSPQDSLLKLTYRFFLPLGILPVFFIPAVFYIREKRKPKYIFPMLIVAIAYLLFILSAKGIVPLPMIRLVYYAPYVFGGLLATMGLIYVTEKINSTAWKRAALSGITILLITNAFFGLQSYWWPELFKKEIFINTYIPKPYLQAMDYLKLNTKQYSNVMSTFYTGMFIPAFTYNKVYIGHEAVPADFPTVWWTAENFMSGQFSQDEARRILSENRILYVFWDQGNLPPAYAELMQPLYKHEYVTIYKTTL</sequence>
<name>A0A0G1CC02_9BACT</name>
<evidence type="ECO:0000256" key="1">
    <source>
        <dbReference type="SAM" id="Phobius"/>
    </source>
</evidence>
<keyword evidence="1" id="KW-1133">Transmembrane helix</keyword>
<gene>
    <name evidence="2" type="ORF">UV09_C0008G0019</name>
</gene>
<feature type="transmembrane region" description="Helical" evidence="1">
    <location>
        <begin position="350"/>
        <end position="370"/>
    </location>
</feature>
<feature type="transmembrane region" description="Helical" evidence="1">
    <location>
        <begin position="6"/>
        <end position="26"/>
    </location>
</feature>
<accession>A0A0G1CC02</accession>
<organism evidence="2 3">
    <name type="scientific">Candidatus Gottesmanbacteria bacterium GW2011_GWA2_42_18</name>
    <dbReference type="NCBI Taxonomy" id="1618442"/>
    <lineage>
        <taxon>Bacteria</taxon>
        <taxon>Candidatus Gottesmaniibacteriota</taxon>
    </lineage>
</organism>
<proteinExistence type="predicted"/>
<evidence type="ECO:0000313" key="2">
    <source>
        <dbReference type="EMBL" id="KKS47153.1"/>
    </source>
</evidence>
<keyword evidence="1" id="KW-0812">Transmembrane</keyword>
<dbReference type="EMBL" id="LCDD01000008">
    <property type="protein sequence ID" value="KKS47153.1"/>
    <property type="molecule type" value="Genomic_DNA"/>
</dbReference>
<feature type="transmembrane region" description="Helical" evidence="1">
    <location>
        <begin position="295"/>
        <end position="314"/>
    </location>
</feature>
<reference evidence="2 3" key="1">
    <citation type="journal article" date="2015" name="Nature">
        <title>rRNA introns, odd ribosomes, and small enigmatic genomes across a large radiation of phyla.</title>
        <authorList>
            <person name="Brown C.T."/>
            <person name="Hug L.A."/>
            <person name="Thomas B.C."/>
            <person name="Sharon I."/>
            <person name="Castelle C.J."/>
            <person name="Singh A."/>
            <person name="Wilkins M.J."/>
            <person name="Williams K.H."/>
            <person name="Banfield J.F."/>
        </authorList>
    </citation>
    <scope>NUCLEOTIDE SEQUENCE [LARGE SCALE GENOMIC DNA]</scope>
</reference>
<evidence type="ECO:0000313" key="3">
    <source>
        <dbReference type="Proteomes" id="UP000034320"/>
    </source>
</evidence>
<feature type="transmembrane region" description="Helical" evidence="1">
    <location>
        <begin position="105"/>
        <end position="126"/>
    </location>
</feature>
<comment type="caution">
    <text evidence="2">The sequence shown here is derived from an EMBL/GenBank/DDBJ whole genome shotgun (WGS) entry which is preliminary data.</text>
</comment>
<dbReference type="AlphaFoldDB" id="A0A0G1CC02"/>
<evidence type="ECO:0008006" key="4">
    <source>
        <dbReference type="Google" id="ProtNLM"/>
    </source>
</evidence>
<feature type="transmembrane region" description="Helical" evidence="1">
    <location>
        <begin position="382"/>
        <end position="404"/>
    </location>
</feature>
<dbReference type="Proteomes" id="UP000034320">
    <property type="component" value="Unassembled WGS sequence"/>
</dbReference>
<feature type="transmembrane region" description="Helical" evidence="1">
    <location>
        <begin position="321"/>
        <end position="338"/>
    </location>
</feature>
<feature type="transmembrane region" description="Helical" evidence="1">
    <location>
        <begin position="208"/>
        <end position="236"/>
    </location>
</feature>